<accession>A0ABR3Y4S3</accession>
<feature type="region of interest" description="Disordered" evidence="5">
    <location>
        <begin position="342"/>
        <end position="400"/>
    </location>
</feature>
<feature type="compositionally biased region" description="Polar residues" evidence="5">
    <location>
        <begin position="293"/>
        <end position="304"/>
    </location>
</feature>
<name>A0ABR3Y4S3_9PEZI</name>
<organism evidence="8 9">
    <name type="scientific">Diaporthe australafricana</name>
    <dbReference type="NCBI Taxonomy" id="127596"/>
    <lineage>
        <taxon>Eukaryota</taxon>
        <taxon>Fungi</taxon>
        <taxon>Dikarya</taxon>
        <taxon>Ascomycota</taxon>
        <taxon>Pezizomycotina</taxon>
        <taxon>Sordariomycetes</taxon>
        <taxon>Sordariomycetidae</taxon>
        <taxon>Diaporthales</taxon>
        <taxon>Diaporthaceae</taxon>
        <taxon>Diaporthe</taxon>
    </lineage>
</organism>
<dbReference type="CDD" id="cd12257">
    <property type="entry name" value="RRM1_RBM26_like"/>
    <property type="match status" value="1"/>
</dbReference>
<comment type="function">
    <text evidence="2">May be involved in the turnover of nuclear polyadenylated (pA+) RNA.</text>
</comment>
<evidence type="ECO:0000256" key="1">
    <source>
        <dbReference type="ARBA" id="ARBA00022884"/>
    </source>
</evidence>
<dbReference type="InterPro" id="IPR000571">
    <property type="entry name" value="Znf_CCCH"/>
</dbReference>
<evidence type="ECO:0000313" key="8">
    <source>
        <dbReference type="EMBL" id="KAL1882823.1"/>
    </source>
</evidence>
<dbReference type="SMART" id="SM00360">
    <property type="entry name" value="RRM"/>
    <property type="match status" value="1"/>
</dbReference>
<dbReference type="InterPro" id="IPR000504">
    <property type="entry name" value="RRM_dom"/>
</dbReference>
<keyword evidence="4" id="KW-0862">Zinc</keyword>
<evidence type="ECO:0000256" key="2">
    <source>
        <dbReference type="ARBA" id="ARBA00043866"/>
    </source>
</evidence>
<feature type="region of interest" description="Disordered" evidence="5">
    <location>
        <begin position="100"/>
        <end position="159"/>
    </location>
</feature>
<feature type="zinc finger region" description="C3H1-type" evidence="4">
    <location>
        <begin position="241"/>
        <end position="269"/>
    </location>
</feature>
<comment type="caution">
    <text evidence="8">The sequence shown here is derived from an EMBL/GenBank/DDBJ whole genome shotgun (WGS) entry which is preliminary data.</text>
</comment>
<feature type="region of interest" description="Disordered" evidence="5">
    <location>
        <begin position="525"/>
        <end position="598"/>
    </location>
</feature>
<dbReference type="Gene3D" id="3.30.70.330">
    <property type="match status" value="1"/>
</dbReference>
<feature type="domain" description="RRM" evidence="6">
    <location>
        <begin position="406"/>
        <end position="478"/>
    </location>
</feature>
<dbReference type="Proteomes" id="UP001583177">
    <property type="component" value="Unassembled WGS sequence"/>
</dbReference>
<evidence type="ECO:0000256" key="3">
    <source>
        <dbReference type="PROSITE-ProRule" id="PRU00176"/>
    </source>
</evidence>
<evidence type="ECO:0000259" key="7">
    <source>
        <dbReference type="PROSITE" id="PS50103"/>
    </source>
</evidence>
<dbReference type="Pfam" id="PF01480">
    <property type="entry name" value="PWI"/>
    <property type="match status" value="1"/>
</dbReference>
<dbReference type="PROSITE" id="PS50102">
    <property type="entry name" value="RRM"/>
    <property type="match status" value="1"/>
</dbReference>
<feature type="compositionally biased region" description="Basic and acidic residues" evidence="5">
    <location>
        <begin position="589"/>
        <end position="598"/>
    </location>
</feature>
<feature type="region of interest" description="Disordered" evidence="5">
    <location>
        <begin position="771"/>
        <end position="863"/>
    </location>
</feature>
<dbReference type="Pfam" id="PF00076">
    <property type="entry name" value="RRM_1"/>
    <property type="match status" value="1"/>
</dbReference>
<evidence type="ECO:0000256" key="5">
    <source>
        <dbReference type="SAM" id="MobiDB-lite"/>
    </source>
</evidence>
<reference evidence="8 9" key="1">
    <citation type="journal article" date="2024" name="IMA Fungus">
        <title>IMA Genome - F19 : A genome assembly and annotation guide to empower mycologists, including annotated draft genome sequences of Ceratocystis pirilliformis, Diaporthe australafricana, Fusarium ophioides, Paecilomyces lecythidis, and Sporothrix stenoceras.</title>
        <authorList>
            <person name="Aylward J."/>
            <person name="Wilson A.M."/>
            <person name="Visagie C.M."/>
            <person name="Spraker J."/>
            <person name="Barnes I."/>
            <person name="Buitendag C."/>
            <person name="Ceriani C."/>
            <person name="Del Mar Angel L."/>
            <person name="du Plessis D."/>
            <person name="Fuchs T."/>
            <person name="Gasser K."/>
            <person name="Kramer D."/>
            <person name="Li W."/>
            <person name="Munsamy K."/>
            <person name="Piso A."/>
            <person name="Price J.L."/>
            <person name="Sonnekus B."/>
            <person name="Thomas C."/>
            <person name="van der Nest A."/>
            <person name="van Dijk A."/>
            <person name="van Heerden A."/>
            <person name="van Vuuren N."/>
            <person name="Yilmaz N."/>
            <person name="Duong T.A."/>
            <person name="van der Merwe N.A."/>
            <person name="Wingfield M.J."/>
            <person name="Wingfield B.D."/>
        </authorList>
    </citation>
    <scope>NUCLEOTIDE SEQUENCE [LARGE SCALE GENOMIC DNA]</scope>
    <source>
        <strain evidence="8 9">CMW 18300</strain>
    </source>
</reference>
<dbReference type="InterPro" id="IPR045137">
    <property type="entry name" value="RBM26/27"/>
</dbReference>
<proteinExistence type="predicted"/>
<dbReference type="InterPro" id="IPR035979">
    <property type="entry name" value="RBD_domain_sf"/>
</dbReference>
<gene>
    <name evidence="8" type="ORF">Daus18300_000461</name>
</gene>
<dbReference type="PROSITE" id="PS50103">
    <property type="entry name" value="ZF_C3H1"/>
    <property type="match status" value="1"/>
</dbReference>
<dbReference type="PANTHER" id="PTHR14398">
    <property type="entry name" value="RNA RECOGNITION RRM/RNP DOMAIN"/>
    <property type="match status" value="1"/>
</dbReference>
<feature type="compositionally biased region" description="Polar residues" evidence="5">
    <location>
        <begin position="103"/>
        <end position="114"/>
    </location>
</feature>
<feature type="domain" description="C3H1-type" evidence="7">
    <location>
        <begin position="241"/>
        <end position="269"/>
    </location>
</feature>
<keyword evidence="4" id="KW-0479">Metal-binding</keyword>
<sequence>MLFPDEDSPLLKAWVVKRLENTSDADADVLADFVLALLHHDDASEDVRAKCMSEMGNFLTEDPSSFVNDLFEIIQYRSYVPGAAPPPKAVSAVAPLPNIPNPEATSTNQSTIPTGPSGGSARKRGFQDRGDFDAPTGRDQLQGGRMYKQPRRGGGFGGRKGYVDPDRPQPMSQEQYGFQNTPQAFAQPGQVPQMPQFDPSNPLEAMRQLQQISQQMGLSMPPFADYSQQQLNFQQNTTPQQGRRRRCWDFDRKGCCPRGLKCKFDHSTGTEPAYNLPAPQMSGHIPLSGEGRSGSQSPTTPTETKGLNFGLGFYSTPFGVNAFFESEFNDLFQLPNLTQEAEYDPSSATLSQPPQFPQFPQNPPPHHGNGHHNQNRNNRQGQQRRKTAHARAPFSAEGPVHDRTQTKVVVESIPEENFSKDQVRDFFAQFGTIEEITMMEYKRLAIIQFDNWASANAAYKSPKAIFDNRFVKVFWYKDEKHGDIANGGDGANGVKNGYPANGIKSEESAGVKLEDIDMDEFTRRQEEAQKAYEEKTAKNHEIEKQREELEKKQKELQARQAAEKQRLMEKLAGSRKSSIEPASSDAAAAEEKGGEASKTEALKATLAKLRGEAEAMGIDLNAQQQEDGTSTLSTYYSGYSRGGRGGYFRGRGAYAPRGSFRGGVRGGRGNVHAAYAAFSLDNRPKTVAISGVDFSAPEKDEALRRHLFVYGEGVAQIQTTPTVTHLSFSDRKSAETFFNSLSNSKIPGINDGGAAVELSWVAGSAAPLPGSTTSSVNLTSGGGPDSAMADADGGGGDDEHQHQGGGGGEDGEDGTKTGQGGGGAAGEDAGAQQGQSQQAQHQESGEAKAEVDYDVAGENEWDE</sequence>
<feature type="compositionally biased region" description="Pro residues" evidence="5">
    <location>
        <begin position="354"/>
        <end position="366"/>
    </location>
</feature>
<evidence type="ECO:0000256" key="4">
    <source>
        <dbReference type="PROSITE-ProRule" id="PRU00723"/>
    </source>
</evidence>
<evidence type="ECO:0000259" key="6">
    <source>
        <dbReference type="PROSITE" id="PS50102"/>
    </source>
</evidence>
<feature type="compositionally biased region" description="Basic and acidic residues" evidence="5">
    <location>
        <begin position="525"/>
        <end position="569"/>
    </location>
</feature>
<dbReference type="Gene3D" id="1.20.1390.10">
    <property type="entry name" value="PWI domain"/>
    <property type="match status" value="1"/>
</dbReference>
<protein>
    <recommendedName>
        <fullName evidence="10">CCCH zinc finger and RRM domain-containing protein</fullName>
    </recommendedName>
</protein>
<evidence type="ECO:0008006" key="10">
    <source>
        <dbReference type="Google" id="ProtNLM"/>
    </source>
</evidence>
<keyword evidence="1 3" id="KW-0694">RNA-binding</keyword>
<keyword evidence="4" id="KW-0863">Zinc-finger</keyword>
<keyword evidence="9" id="KW-1185">Reference proteome</keyword>
<feature type="region of interest" description="Disordered" evidence="5">
    <location>
        <begin position="273"/>
        <end position="304"/>
    </location>
</feature>
<dbReference type="SUPFAM" id="SSF54928">
    <property type="entry name" value="RNA-binding domain, RBD"/>
    <property type="match status" value="1"/>
</dbReference>
<feature type="compositionally biased region" description="Low complexity" evidence="5">
    <location>
        <begin position="826"/>
        <end position="842"/>
    </location>
</feature>
<evidence type="ECO:0000313" key="9">
    <source>
        <dbReference type="Proteomes" id="UP001583177"/>
    </source>
</evidence>
<dbReference type="InterPro" id="IPR012677">
    <property type="entry name" value="Nucleotide-bd_a/b_plait_sf"/>
</dbReference>
<dbReference type="InterPro" id="IPR002483">
    <property type="entry name" value="PWI_dom"/>
</dbReference>
<dbReference type="EMBL" id="JAWRVE010000003">
    <property type="protein sequence ID" value="KAL1882823.1"/>
    <property type="molecule type" value="Genomic_DNA"/>
</dbReference>
<dbReference type="PANTHER" id="PTHR14398:SF0">
    <property type="entry name" value="ZINC FINGER PROTEIN SWM"/>
    <property type="match status" value="1"/>
</dbReference>
<feature type="compositionally biased region" description="Acidic residues" evidence="5">
    <location>
        <begin position="852"/>
        <end position="863"/>
    </location>
</feature>